<name>A0ABX0TMN5_9SPHN</name>
<feature type="transmembrane region" description="Helical" evidence="8">
    <location>
        <begin position="316"/>
        <end position="342"/>
    </location>
</feature>
<dbReference type="GO" id="GO:0004582">
    <property type="term" value="F:dolichyl-phosphate beta-D-mannosyltransferase activity"/>
    <property type="evidence" value="ECO:0007669"/>
    <property type="project" value="UniProtKB-EC"/>
</dbReference>
<evidence type="ECO:0000256" key="8">
    <source>
        <dbReference type="SAM" id="Phobius"/>
    </source>
</evidence>
<evidence type="ECO:0000256" key="6">
    <source>
        <dbReference type="ARBA" id="ARBA00022989"/>
    </source>
</evidence>
<evidence type="ECO:0000256" key="3">
    <source>
        <dbReference type="ARBA" id="ARBA00022676"/>
    </source>
</evidence>
<dbReference type="PANTHER" id="PTHR43398">
    <property type="entry name" value="DOLICHOL-PHOSPHATE MANNOSYLTRANSFERASE SUBUNIT 1"/>
    <property type="match status" value="1"/>
</dbReference>
<keyword evidence="5 8" id="KW-0812">Transmembrane</keyword>
<dbReference type="EC" id="2.4.1.83" evidence="11"/>
<evidence type="ECO:0000256" key="1">
    <source>
        <dbReference type="ARBA" id="ARBA00004141"/>
    </source>
</evidence>
<comment type="similarity">
    <text evidence="2">Belongs to the glycosyltransferase 2 family.</text>
</comment>
<proteinExistence type="inferred from homology"/>
<dbReference type="Pfam" id="PF00535">
    <property type="entry name" value="Glycos_transf_2"/>
    <property type="match status" value="1"/>
</dbReference>
<dbReference type="SUPFAM" id="SSF53448">
    <property type="entry name" value="Nucleotide-diphospho-sugar transferases"/>
    <property type="match status" value="1"/>
</dbReference>
<accession>A0ABX0TMN5</accession>
<evidence type="ECO:0000256" key="5">
    <source>
        <dbReference type="ARBA" id="ARBA00022692"/>
    </source>
</evidence>
<evidence type="ECO:0000313" key="12">
    <source>
        <dbReference type="Proteomes" id="UP000727456"/>
    </source>
</evidence>
<feature type="transmembrane region" description="Helical" evidence="8">
    <location>
        <begin position="348"/>
        <end position="365"/>
    </location>
</feature>
<keyword evidence="3 11" id="KW-0328">Glycosyltransferase</keyword>
<dbReference type="Proteomes" id="UP000727456">
    <property type="component" value="Unassembled WGS sequence"/>
</dbReference>
<keyword evidence="4 11" id="KW-0808">Transferase</keyword>
<dbReference type="InterPro" id="IPR001173">
    <property type="entry name" value="Glyco_trans_2-like"/>
</dbReference>
<dbReference type="InterPro" id="IPR029044">
    <property type="entry name" value="Nucleotide-diphossugar_trans"/>
</dbReference>
<keyword evidence="7 8" id="KW-0472">Membrane</keyword>
<evidence type="ECO:0000259" key="10">
    <source>
        <dbReference type="Pfam" id="PF04138"/>
    </source>
</evidence>
<evidence type="ECO:0000313" key="11">
    <source>
        <dbReference type="EMBL" id="NIJ06781.1"/>
    </source>
</evidence>
<dbReference type="Gene3D" id="3.90.550.10">
    <property type="entry name" value="Spore Coat Polysaccharide Biosynthesis Protein SpsA, Chain A"/>
    <property type="match status" value="1"/>
</dbReference>
<sequence>MNAPLRSHGDVGEGLPAELAIVVPAYNEKSNVPLLVEAVAAALPDVRWEIVFVDDDSPDGTATEVRRLALADPRVRVIHRYGRRGLSSACVEGIMATAAPVVAVMDADLQHDERILGAMFARLGQGDVDLVVGSRYVEGGGMGEWSKRRVAMSRFATALSQRLTRTPIGDPMSGFFMLRRDIFLSALPNLSSVGFKILLDIAASTPEPLRVAEVPYTFRTRQHGESKMDALVLWEYLQLLLDKMFGHIIPPRFIGFVMVGTTGVIVHFATLLLLRELTGDNFRTAQTIATLVATSSNFFLNNILTYRDQRLKGIQLAIGWLTFNIVCSVGALTNVNIATYLFANHHTLWVSALAGIAVTTVWNYAMSSIFTWRKK</sequence>
<evidence type="ECO:0000256" key="7">
    <source>
        <dbReference type="ARBA" id="ARBA00023136"/>
    </source>
</evidence>
<dbReference type="InterPro" id="IPR039528">
    <property type="entry name" value="DPM1-like"/>
</dbReference>
<dbReference type="Pfam" id="PF04138">
    <property type="entry name" value="GtrA_DPMS_TM"/>
    <property type="match status" value="1"/>
</dbReference>
<evidence type="ECO:0000256" key="4">
    <source>
        <dbReference type="ARBA" id="ARBA00022679"/>
    </source>
</evidence>
<comment type="caution">
    <text evidence="11">The sequence shown here is derived from an EMBL/GenBank/DDBJ whole genome shotgun (WGS) entry which is preliminary data.</text>
</comment>
<keyword evidence="12" id="KW-1185">Reference proteome</keyword>
<keyword evidence="6 8" id="KW-1133">Transmembrane helix</keyword>
<dbReference type="PANTHER" id="PTHR43398:SF1">
    <property type="entry name" value="DOLICHOL-PHOSPHATE MANNOSYLTRANSFERASE SUBUNIT 1"/>
    <property type="match status" value="1"/>
</dbReference>
<evidence type="ECO:0000256" key="2">
    <source>
        <dbReference type="ARBA" id="ARBA00006739"/>
    </source>
</evidence>
<protein>
    <submittedName>
        <fullName evidence="11">Dolichol-phosphate mannosyltransferase</fullName>
        <ecNumber evidence="11">2.4.1.83</ecNumber>
    </submittedName>
</protein>
<evidence type="ECO:0000259" key="9">
    <source>
        <dbReference type="Pfam" id="PF00535"/>
    </source>
</evidence>
<feature type="domain" description="GtrA/DPMS transmembrane" evidence="10">
    <location>
        <begin position="256"/>
        <end position="372"/>
    </location>
</feature>
<dbReference type="CDD" id="cd06442">
    <property type="entry name" value="DPM1_like"/>
    <property type="match status" value="1"/>
</dbReference>
<dbReference type="RefSeq" id="WP_167071436.1">
    <property type="nucleotide sequence ID" value="NZ_JAAOZC010000001.1"/>
</dbReference>
<comment type="subcellular location">
    <subcellularLocation>
        <location evidence="1">Membrane</location>
        <topology evidence="1">Multi-pass membrane protein</topology>
    </subcellularLocation>
</comment>
<dbReference type="EMBL" id="JAAOZC010000001">
    <property type="protein sequence ID" value="NIJ06781.1"/>
    <property type="molecule type" value="Genomic_DNA"/>
</dbReference>
<dbReference type="InterPro" id="IPR007267">
    <property type="entry name" value="GtrA_DPMS_TM"/>
</dbReference>
<feature type="domain" description="Glycosyltransferase 2-like" evidence="9">
    <location>
        <begin position="21"/>
        <end position="183"/>
    </location>
</feature>
<reference evidence="11 12" key="1">
    <citation type="submission" date="2020-03" db="EMBL/GenBank/DDBJ databases">
        <title>Genomic Encyclopedia of Type Strains, Phase III (KMG-III): the genomes of soil and plant-associated and newly described type strains.</title>
        <authorList>
            <person name="Whitman W."/>
        </authorList>
    </citation>
    <scope>NUCLEOTIDE SEQUENCE [LARGE SCALE GENOMIC DNA]</scope>
    <source>
        <strain evidence="11 12">CECT 8804</strain>
    </source>
</reference>
<organism evidence="11 12">
    <name type="scientific">Sphingomonas vulcanisoli</name>
    <dbReference type="NCBI Taxonomy" id="1658060"/>
    <lineage>
        <taxon>Bacteria</taxon>
        <taxon>Pseudomonadati</taxon>
        <taxon>Pseudomonadota</taxon>
        <taxon>Alphaproteobacteria</taxon>
        <taxon>Sphingomonadales</taxon>
        <taxon>Sphingomonadaceae</taxon>
        <taxon>Sphingomonas</taxon>
    </lineage>
</organism>
<gene>
    <name evidence="11" type="ORF">FHS31_000363</name>
</gene>
<feature type="transmembrane region" description="Helical" evidence="8">
    <location>
        <begin position="253"/>
        <end position="274"/>
    </location>
</feature>